<dbReference type="OrthoDB" id="9792858at2"/>
<dbReference type="GO" id="GO:0042602">
    <property type="term" value="F:riboflavin reductase (NADPH) activity"/>
    <property type="evidence" value="ECO:0007669"/>
    <property type="project" value="TreeGrafter"/>
</dbReference>
<dbReference type="Pfam" id="PF01613">
    <property type="entry name" value="Flavin_Reduct"/>
    <property type="match status" value="1"/>
</dbReference>
<dbReference type="EMBL" id="BAGZ01000008">
    <property type="protein sequence ID" value="GAB78230.1"/>
    <property type="molecule type" value="Genomic_DNA"/>
</dbReference>
<dbReference type="SMART" id="SM00903">
    <property type="entry name" value="Flavin_Reduct"/>
    <property type="match status" value="1"/>
</dbReference>
<name>K6VSB3_9MICO</name>
<dbReference type="AlphaFoldDB" id="K6VSB3"/>
<reference evidence="4 5" key="1">
    <citation type="submission" date="2012-08" db="EMBL/GenBank/DDBJ databases">
        <title>Whole genome shotgun sequence of Austwickia chelonae NBRC 105200.</title>
        <authorList>
            <person name="Yoshida I."/>
            <person name="Hosoyama A."/>
            <person name="Tsuchikane K."/>
            <person name="Katsumata H."/>
            <person name="Ando Y."/>
            <person name="Ohji S."/>
            <person name="Hamada M."/>
            <person name="Tamura T."/>
            <person name="Yamazoe A."/>
            <person name="Yamazaki S."/>
            <person name="Fujita N."/>
        </authorList>
    </citation>
    <scope>NUCLEOTIDE SEQUENCE [LARGE SCALE GENOMIC DNA]</scope>
    <source>
        <strain evidence="4 5">NBRC 105200</strain>
    </source>
</reference>
<evidence type="ECO:0000313" key="4">
    <source>
        <dbReference type="EMBL" id="GAB78230.1"/>
    </source>
</evidence>
<protein>
    <submittedName>
        <fullName evidence="4">Putative oxidoreductase</fullName>
    </submittedName>
</protein>
<dbReference type="PANTHER" id="PTHR30466:SF1">
    <property type="entry name" value="FMN REDUCTASE (NADH) RUTF"/>
    <property type="match status" value="1"/>
</dbReference>
<proteinExistence type="predicted"/>
<dbReference type="STRING" id="100225.SAMN05421595_0746"/>
<feature type="domain" description="Flavin reductase like" evidence="3">
    <location>
        <begin position="30"/>
        <end position="178"/>
    </location>
</feature>
<dbReference type="Proteomes" id="UP000008495">
    <property type="component" value="Unassembled WGS sequence"/>
</dbReference>
<comment type="caution">
    <text evidence="4">The sequence shown here is derived from an EMBL/GenBank/DDBJ whole genome shotgun (WGS) entry which is preliminary data.</text>
</comment>
<gene>
    <name evidence="4" type="ORF">AUCHE_08_04760</name>
</gene>
<dbReference type="InterPro" id="IPR002563">
    <property type="entry name" value="Flavin_Rdtase-like_dom"/>
</dbReference>
<keyword evidence="1" id="KW-0560">Oxidoreductase</keyword>
<evidence type="ECO:0000256" key="2">
    <source>
        <dbReference type="SAM" id="MobiDB-lite"/>
    </source>
</evidence>
<organism evidence="4 5">
    <name type="scientific">Austwickia chelonae NBRC 105200</name>
    <dbReference type="NCBI Taxonomy" id="1184607"/>
    <lineage>
        <taxon>Bacteria</taxon>
        <taxon>Bacillati</taxon>
        <taxon>Actinomycetota</taxon>
        <taxon>Actinomycetes</taxon>
        <taxon>Micrococcales</taxon>
        <taxon>Dermatophilaceae</taxon>
        <taxon>Austwickia</taxon>
    </lineage>
</organism>
<dbReference type="GO" id="GO:0010181">
    <property type="term" value="F:FMN binding"/>
    <property type="evidence" value="ECO:0007669"/>
    <property type="project" value="InterPro"/>
</dbReference>
<accession>K6VSB3</accession>
<feature type="region of interest" description="Disordered" evidence="2">
    <location>
        <begin position="1"/>
        <end position="20"/>
    </location>
</feature>
<dbReference type="SUPFAM" id="SSF50475">
    <property type="entry name" value="FMN-binding split barrel"/>
    <property type="match status" value="1"/>
</dbReference>
<evidence type="ECO:0000259" key="3">
    <source>
        <dbReference type="SMART" id="SM00903"/>
    </source>
</evidence>
<dbReference type="InterPro" id="IPR050268">
    <property type="entry name" value="NADH-dep_flavin_reductase"/>
</dbReference>
<dbReference type="PANTHER" id="PTHR30466">
    <property type="entry name" value="FLAVIN REDUCTASE"/>
    <property type="match status" value="1"/>
</dbReference>
<sequence length="180" mass="18943">MAGPGRGAQPPIEGTTGPAGIDPGLFRRVFGRFATGVTVITTRCEGHEHAMTANSVTSVSLEPLQILVCIHQDARFHDALLDSGAWGVSVLSERSRAVADWLATPGRPLTGQLDRVAHHPGEITGVPLLTQALARLECRTTAAHPAGDHTIVVGEVVGLSAPDDPDGPLVFYRGEYRSLG</sequence>
<evidence type="ECO:0000313" key="5">
    <source>
        <dbReference type="Proteomes" id="UP000008495"/>
    </source>
</evidence>
<dbReference type="InterPro" id="IPR012349">
    <property type="entry name" value="Split_barrel_FMN-bd"/>
</dbReference>
<keyword evidence="5" id="KW-1185">Reference proteome</keyword>
<evidence type="ECO:0000256" key="1">
    <source>
        <dbReference type="ARBA" id="ARBA00023002"/>
    </source>
</evidence>
<dbReference type="eggNOG" id="COG1853">
    <property type="taxonomic scope" value="Bacteria"/>
</dbReference>
<dbReference type="Gene3D" id="2.30.110.10">
    <property type="entry name" value="Electron Transport, Fmn-binding Protein, Chain A"/>
    <property type="match status" value="1"/>
</dbReference>